<protein>
    <recommendedName>
        <fullName evidence="4">Secreted protein</fullName>
    </recommendedName>
</protein>
<reference evidence="2 3" key="1">
    <citation type="submission" date="2022-03" db="EMBL/GenBank/DDBJ databases">
        <authorList>
            <person name="Nunn A."/>
            <person name="Chopra R."/>
            <person name="Nunn A."/>
            <person name="Contreras Garrido A."/>
        </authorList>
    </citation>
    <scope>NUCLEOTIDE SEQUENCE [LARGE SCALE GENOMIC DNA]</scope>
</reference>
<keyword evidence="1" id="KW-0812">Transmembrane</keyword>
<organism evidence="2 3">
    <name type="scientific">Thlaspi arvense</name>
    <name type="common">Field penny-cress</name>
    <dbReference type="NCBI Taxonomy" id="13288"/>
    <lineage>
        <taxon>Eukaryota</taxon>
        <taxon>Viridiplantae</taxon>
        <taxon>Streptophyta</taxon>
        <taxon>Embryophyta</taxon>
        <taxon>Tracheophyta</taxon>
        <taxon>Spermatophyta</taxon>
        <taxon>Magnoliopsida</taxon>
        <taxon>eudicotyledons</taxon>
        <taxon>Gunneridae</taxon>
        <taxon>Pentapetalae</taxon>
        <taxon>rosids</taxon>
        <taxon>malvids</taxon>
        <taxon>Brassicales</taxon>
        <taxon>Brassicaceae</taxon>
        <taxon>Thlaspideae</taxon>
        <taxon>Thlaspi</taxon>
    </lineage>
</organism>
<gene>
    <name evidence="2" type="ORF">TAV2_LOCUS25567</name>
</gene>
<dbReference type="AlphaFoldDB" id="A0AAU9T4V8"/>
<evidence type="ECO:0000313" key="3">
    <source>
        <dbReference type="Proteomes" id="UP000836841"/>
    </source>
</evidence>
<sequence>MLLTLEPLLGPIGGGLGLVAVAAAGAVAGTPSDEDVSGGASSDALTTSLEPALLIGKKDTEFRDDEAPAEAVTLAVKTNTEDADAIAIFAFFFFFFFSLLIVLPTLKNGSCLSFVGCNIVRTAKKRGSV</sequence>
<dbReference type="EMBL" id="OU466863">
    <property type="protein sequence ID" value="CAH2077649.1"/>
    <property type="molecule type" value="Genomic_DNA"/>
</dbReference>
<evidence type="ECO:0000256" key="1">
    <source>
        <dbReference type="SAM" id="Phobius"/>
    </source>
</evidence>
<keyword evidence="3" id="KW-1185">Reference proteome</keyword>
<keyword evidence="1" id="KW-1133">Transmembrane helix</keyword>
<keyword evidence="1" id="KW-0472">Membrane</keyword>
<evidence type="ECO:0000313" key="2">
    <source>
        <dbReference type="EMBL" id="CAH2077649.1"/>
    </source>
</evidence>
<dbReference type="Proteomes" id="UP000836841">
    <property type="component" value="Chromosome 7"/>
</dbReference>
<accession>A0AAU9T4V8</accession>
<name>A0AAU9T4V8_THLAR</name>
<evidence type="ECO:0008006" key="4">
    <source>
        <dbReference type="Google" id="ProtNLM"/>
    </source>
</evidence>
<proteinExistence type="predicted"/>
<feature type="transmembrane region" description="Helical" evidence="1">
    <location>
        <begin position="85"/>
        <end position="103"/>
    </location>
</feature>